<comment type="subcellular location">
    <subcellularLocation>
        <location evidence="6">Cytoplasm</location>
    </subcellularLocation>
</comment>
<organism evidence="7 8">
    <name type="scientific">Candidatus Pseudoramibacter fermentans</name>
    <dbReference type="NCBI Taxonomy" id="2594427"/>
    <lineage>
        <taxon>Bacteria</taxon>
        <taxon>Bacillati</taxon>
        <taxon>Bacillota</taxon>
        <taxon>Clostridia</taxon>
        <taxon>Eubacteriales</taxon>
        <taxon>Eubacteriaceae</taxon>
        <taxon>Pseudoramibacter</taxon>
    </lineage>
</organism>
<comment type="similarity">
    <text evidence="6">Belongs to the HSP33 family.</text>
</comment>
<dbReference type="NCBIfam" id="NF001033">
    <property type="entry name" value="PRK00114.1"/>
    <property type="match status" value="1"/>
</dbReference>
<comment type="PTM">
    <text evidence="6">Under oxidizing conditions two disulfide bonds are formed involving the reactive cysteines. Under reducing conditions zinc is bound to the reactive cysteines and the protein is inactive.</text>
</comment>
<evidence type="ECO:0000256" key="6">
    <source>
        <dbReference type="HAMAP-Rule" id="MF_00117"/>
    </source>
</evidence>
<dbReference type="Gene3D" id="3.90.1280.10">
    <property type="entry name" value="HSP33 redox switch-like"/>
    <property type="match status" value="1"/>
</dbReference>
<dbReference type="AlphaFoldDB" id="A0A6L5GS31"/>
<keyword evidence="2 6" id="KW-0862">Zinc</keyword>
<dbReference type="PANTHER" id="PTHR30111:SF1">
    <property type="entry name" value="33 KDA CHAPERONIN"/>
    <property type="match status" value="1"/>
</dbReference>
<dbReference type="InterPro" id="IPR016154">
    <property type="entry name" value="Heat_shock_Hsp33_C"/>
</dbReference>
<gene>
    <name evidence="6" type="primary">hslO</name>
    <name evidence="7" type="ORF">FRC53_06440</name>
</gene>
<evidence type="ECO:0000256" key="5">
    <source>
        <dbReference type="ARBA" id="ARBA00023284"/>
    </source>
</evidence>
<evidence type="ECO:0000256" key="3">
    <source>
        <dbReference type="ARBA" id="ARBA00023157"/>
    </source>
</evidence>
<proteinExistence type="inferred from homology"/>
<feature type="disulfide bond" description="Redox-active" evidence="6">
    <location>
        <begin position="270"/>
        <end position="273"/>
    </location>
</feature>
<dbReference type="Proteomes" id="UP000473648">
    <property type="component" value="Unassembled WGS sequence"/>
</dbReference>
<dbReference type="GO" id="GO:0044183">
    <property type="term" value="F:protein folding chaperone"/>
    <property type="evidence" value="ECO:0007669"/>
    <property type="project" value="TreeGrafter"/>
</dbReference>
<name>A0A6L5GS31_9FIRM</name>
<comment type="function">
    <text evidence="6">Redox regulated molecular chaperone. Protects both thermally unfolding and oxidatively damaged proteins from irreversible aggregation. Plays an important role in the bacterial defense system toward oxidative stress.</text>
</comment>
<keyword evidence="3 6" id="KW-1015">Disulfide bond</keyword>
<dbReference type="Pfam" id="PF01430">
    <property type="entry name" value="HSP33"/>
    <property type="match status" value="1"/>
</dbReference>
<keyword evidence="1 6" id="KW-0963">Cytoplasm</keyword>
<dbReference type="PIRSF" id="PIRSF005261">
    <property type="entry name" value="Heat_shock_Hsp33"/>
    <property type="match status" value="1"/>
</dbReference>
<protein>
    <recommendedName>
        <fullName evidence="6">33 kDa chaperonin</fullName>
    </recommendedName>
    <alternativeName>
        <fullName evidence="6">Heat shock protein 33 homolog</fullName>
        <shortName evidence="6">HSP33</shortName>
    </alternativeName>
</protein>
<sequence>MSDYIVTATAANASIRAFAIDATELVEKARTLHNTSPVMTAALGRLLSAGAMMGSMMKGDDDVLTLQISGDGPAKGLTVTANRHGQVKGYAVNPYVDLPINDKGKLDVGGAVGNGTLTVIRDMGLKEPYNGICNLISGEIAEDLAYYFNVSEQTPSAVGLGVRVAKDGSVEDAGGFIVQLMPNAEESVVAALENQIAKIDSITEMMEKGMTPEDILETILGPMGLEWTGKEPAAFVCDCSKDRVSRALAAINVKELDDIIQDGEPIEVRCHFCGSTYQFSIDELKAIREQASGARLKQIQIQDEFRQ</sequence>
<comment type="caution">
    <text evidence="7">The sequence shown here is derived from an EMBL/GenBank/DDBJ whole genome shotgun (WGS) entry which is preliminary data.</text>
</comment>
<reference evidence="7" key="1">
    <citation type="journal article" date="2020" name="Appl. Environ. Microbiol.">
        <title>Medium-Chain Fatty Acid Synthesis by 'Candidatus Weimeria bifida' gen. nov., sp. nov., and 'Candidatus Pseudoramibacter fermentans' sp. nov.</title>
        <authorList>
            <person name="Scarborough M.J."/>
            <person name="Myers K.S."/>
            <person name="Donohue T.J."/>
            <person name="Noguera D.R."/>
        </authorList>
    </citation>
    <scope>NUCLEOTIDE SEQUENCE</scope>
    <source>
        <strain evidence="7">EUB1.1</strain>
    </source>
</reference>
<keyword evidence="8" id="KW-1185">Reference proteome</keyword>
<dbReference type="InterPro" id="IPR016153">
    <property type="entry name" value="Heat_shock_Hsp33_N"/>
</dbReference>
<evidence type="ECO:0000256" key="1">
    <source>
        <dbReference type="ARBA" id="ARBA00022490"/>
    </source>
</evidence>
<dbReference type="CDD" id="cd00498">
    <property type="entry name" value="Hsp33"/>
    <property type="match status" value="1"/>
</dbReference>
<evidence type="ECO:0000256" key="2">
    <source>
        <dbReference type="ARBA" id="ARBA00022833"/>
    </source>
</evidence>
<dbReference type="InterPro" id="IPR000397">
    <property type="entry name" value="Heat_shock_Hsp33"/>
</dbReference>
<keyword evidence="4 6" id="KW-0143">Chaperone</keyword>
<accession>A0A6L5GS31</accession>
<dbReference type="GO" id="GO:0051082">
    <property type="term" value="F:unfolded protein binding"/>
    <property type="evidence" value="ECO:0007669"/>
    <property type="project" value="UniProtKB-UniRule"/>
</dbReference>
<dbReference type="EMBL" id="VOGB01000004">
    <property type="protein sequence ID" value="MQM73047.1"/>
    <property type="molecule type" value="Genomic_DNA"/>
</dbReference>
<dbReference type="GO" id="GO:0005737">
    <property type="term" value="C:cytoplasm"/>
    <property type="evidence" value="ECO:0007669"/>
    <property type="project" value="UniProtKB-SubCell"/>
</dbReference>
<keyword evidence="5 6" id="KW-0676">Redox-active center</keyword>
<evidence type="ECO:0000313" key="8">
    <source>
        <dbReference type="Proteomes" id="UP000473648"/>
    </source>
</evidence>
<evidence type="ECO:0000256" key="4">
    <source>
        <dbReference type="ARBA" id="ARBA00023186"/>
    </source>
</evidence>
<feature type="disulfide bond" description="Redox-active" evidence="6">
    <location>
        <begin position="237"/>
        <end position="239"/>
    </location>
</feature>
<dbReference type="SUPFAM" id="SSF118352">
    <property type="entry name" value="HSP33 redox switch-like"/>
    <property type="match status" value="1"/>
</dbReference>
<dbReference type="SUPFAM" id="SSF64397">
    <property type="entry name" value="Hsp33 domain"/>
    <property type="match status" value="1"/>
</dbReference>
<dbReference type="Gene3D" id="3.55.30.10">
    <property type="entry name" value="Hsp33 domain"/>
    <property type="match status" value="1"/>
</dbReference>
<dbReference type="PANTHER" id="PTHR30111">
    <property type="entry name" value="33 KDA CHAPERONIN"/>
    <property type="match status" value="1"/>
</dbReference>
<dbReference type="GO" id="GO:0042026">
    <property type="term" value="P:protein refolding"/>
    <property type="evidence" value="ECO:0007669"/>
    <property type="project" value="TreeGrafter"/>
</dbReference>
<dbReference type="HAMAP" id="MF_00117">
    <property type="entry name" value="HslO"/>
    <property type="match status" value="1"/>
</dbReference>
<evidence type="ECO:0000313" key="7">
    <source>
        <dbReference type="EMBL" id="MQM73047.1"/>
    </source>
</evidence>